<dbReference type="Gene3D" id="3.10.105.10">
    <property type="entry name" value="Dipeptide-binding Protein, Domain 3"/>
    <property type="match status" value="1"/>
</dbReference>
<organism evidence="4 5">
    <name type="scientific">Candidatus Viridilinea halotolerans</name>
    <dbReference type="NCBI Taxonomy" id="2491704"/>
    <lineage>
        <taxon>Bacteria</taxon>
        <taxon>Bacillati</taxon>
        <taxon>Chloroflexota</taxon>
        <taxon>Chloroflexia</taxon>
        <taxon>Chloroflexales</taxon>
        <taxon>Chloroflexineae</taxon>
        <taxon>Oscillochloridaceae</taxon>
        <taxon>Candidatus Viridilinea</taxon>
    </lineage>
</organism>
<dbReference type="Proteomes" id="UP000280307">
    <property type="component" value="Unassembled WGS sequence"/>
</dbReference>
<comment type="caution">
    <text evidence="4">The sequence shown here is derived from an EMBL/GenBank/DDBJ whole genome shotgun (WGS) entry which is preliminary data.</text>
</comment>
<accession>A0A426TQT6</accession>
<evidence type="ECO:0000256" key="2">
    <source>
        <dbReference type="SAM" id="SignalP"/>
    </source>
</evidence>
<feature type="chain" id="PRO_5019031751" evidence="2">
    <location>
        <begin position="26"/>
        <end position="537"/>
    </location>
</feature>
<dbReference type="PANTHER" id="PTHR30290:SF38">
    <property type="entry name" value="D,D-DIPEPTIDE-BINDING PERIPLASMIC PROTEIN DDPA-RELATED"/>
    <property type="match status" value="1"/>
</dbReference>
<sequence>MPQLLRLLLGLALLALLAACGSAPAAQPVAPTSAAEAGPVTGGTLIVVQASDPGSLNPAITTGGPVHSVTDQIFNGLVGLDDDLNPVPELAESWTISDDGMIYTFTLRSGVTWHDGTPFTAADVKFSFEAGLLKYHARTKAALEHVLEAIETPDDLTVVFQLRQPYGPLLQRLDVVEASIIPQHIYAGKDLQNDPANLAPIGTGPFKFVVYARGERIVLERNPGYFRTGRPYLERVIFQIIPDNATALLALEQGEVDYMGSVPGADLEHLQALPDLQLVAGFGGSGGSLCQLTLIPNLTQAPFDQLAVRQAFAHALDRQFILDRVYFGQGSLATGPISSQMTWAYTSDVPAYGHDPAHAEELLDQAGLLRGADGTRFSIVFTHPSTFTRLGEVLREQLKVVGINLELEALDTPAAVDKVFVQKDFDLSVASYCNGSDPEIGVRRAYISSNIGPIPFSNGAGYANPAVDRLLDAAAALSERTERAALYATFQQQVVADLPYFWLIDAAGYRAYRSNFAGFRVSAGPFVEEAYQVAGEP</sequence>
<dbReference type="GO" id="GO:1904680">
    <property type="term" value="F:peptide transmembrane transporter activity"/>
    <property type="evidence" value="ECO:0007669"/>
    <property type="project" value="TreeGrafter"/>
</dbReference>
<dbReference type="AlphaFoldDB" id="A0A426TQT6"/>
<keyword evidence="1 2" id="KW-0732">Signal</keyword>
<proteinExistence type="predicted"/>
<dbReference type="PANTHER" id="PTHR30290">
    <property type="entry name" value="PERIPLASMIC BINDING COMPONENT OF ABC TRANSPORTER"/>
    <property type="match status" value="1"/>
</dbReference>
<dbReference type="CDD" id="cd08517">
    <property type="entry name" value="PBP2_NikA_DppA_OppA_like_13"/>
    <property type="match status" value="1"/>
</dbReference>
<feature type="signal peptide" evidence="2">
    <location>
        <begin position="1"/>
        <end position="25"/>
    </location>
</feature>
<dbReference type="GO" id="GO:0043190">
    <property type="term" value="C:ATP-binding cassette (ABC) transporter complex"/>
    <property type="evidence" value="ECO:0007669"/>
    <property type="project" value="InterPro"/>
</dbReference>
<dbReference type="InterPro" id="IPR039424">
    <property type="entry name" value="SBP_5"/>
</dbReference>
<dbReference type="EMBL" id="RSAS01000922">
    <property type="protein sequence ID" value="RRR65686.1"/>
    <property type="molecule type" value="Genomic_DNA"/>
</dbReference>
<dbReference type="PROSITE" id="PS51257">
    <property type="entry name" value="PROKAR_LIPOPROTEIN"/>
    <property type="match status" value="1"/>
</dbReference>
<dbReference type="GO" id="GO:0015833">
    <property type="term" value="P:peptide transport"/>
    <property type="evidence" value="ECO:0007669"/>
    <property type="project" value="TreeGrafter"/>
</dbReference>
<reference evidence="4 5" key="1">
    <citation type="submission" date="2018-12" db="EMBL/GenBank/DDBJ databases">
        <title>Genome Sequence of Candidatus Viridilinea halotolerans isolated from saline sulfide-rich spring.</title>
        <authorList>
            <person name="Grouzdev D.S."/>
            <person name="Burganskaya E.I."/>
            <person name="Krutkina M.S."/>
            <person name="Sukhacheva M.V."/>
            <person name="Gorlenko V.M."/>
        </authorList>
    </citation>
    <scope>NUCLEOTIDE SEQUENCE [LARGE SCALE GENOMIC DNA]</scope>
    <source>
        <strain evidence="4">Chok-6</strain>
    </source>
</reference>
<name>A0A426TQT6_9CHLR</name>
<dbReference type="Gene3D" id="3.40.190.10">
    <property type="entry name" value="Periplasmic binding protein-like II"/>
    <property type="match status" value="1"/>
</dbReference>
<gene>
    <name evidence="4" type="ORF">EI684_22400</name>
</gene>
<dbReference type="GO" id="GO:0042597">
    <property type="term" value="C:periplasmic space"/>
    <property type="evidence" value="ECO:0007669"/>
    <property type="project" value="UniProtKB-ARBA"/>
</dbReference>
<protein>
    <submittedName>
        <fullName evidence="4">ABC transporter substrate-binding protein</fullName>
    </submittedName>
</protein>
<dbReference type="InterPro" id="IPR000914">
    <property type="entry name" value="SBP_5_dom"/>
</dbReference>
<dbReference type="InterPro" id="IPR030678">
    <property type="entry name" value="Peptide/Ni-bd"/>
</dbReference>
<evidence type="ECO:0000313" key="4">
    <source>
        <dbReference type="EMBL" id="RRR65686.1"/>
    </source>
</evidence>
<evidence type="ECO:0000256" key="1">
    <source>
        <dbReference type="ARBA" id="ARBA00022729"/>
    </source>
</evidence>
<dbReference type="Pfam" id="PF00496">
    <property type="entry name" value="SBP_bac_5"/>
    <property type="match status" value="1"/>
</dbReference>
<evidence type="ECO:0000259" key="3">
    <source>
        <dbReference type="Pfam" id="PF00496"/>
    </source>
</evidence>
<dbReference type="PIRSF" id="PIRSF002741">
    <property type="entry name" value="MppA"/>
    <property type="match status" value="1"/>
</dbReference>
<feature type="domain" description="Solute-binding protein family 5" evidence="3">
    <location>
        <begin position="85"/>
        <end position="438"/>
    </location>
</feature>
<dbReference type="SUPFAM" id="SSF53850">
    <property type="entry name" value="Periplasmic binding protein-like II"/>
    <property type="match status" value="1"/>
</dbReference>
<evidence type="ECO:0000313" key="5">
    <source>
        <dbReference type="Proteomes" id="UP000280307"/>
    </source>
</evidence>